<dbReference type="SMART" id="SM00421">
    <property type="entry name" value="HTH_LUXR"/>
    <property type="match status" value="1"/>
</dbReference>
<dbReference type="Pfam" id="PF00196">
    <property type="entry name" value="GerE"/>
    <property type="match status" value="1"/>
</dbReference>
<dbReference type="InterPro" id="IPR011006">
    <property type="entry name" value="CheY-like_superfamily"/>
</dbReference>
<dbReference type="PRINTS" id="PR00038">
    <property type="entry name" value="HTHLUXR"/>
</dbReference>
<dbReference type="InterPro" id="IPR000792">
    <property type="entry name" value="Tscrpt_reg_LuxR_C"/>
</dbReference>
<dbReference type="PANTHER" id="PTHR43214:SF41">
    <property type="entry name" value="NITRATE_NITRITE RESPONSE REGULATOR PROTEIN NARP"/>
    <property type="match status" value="1"/>
</dbReference>
<dbReference type="PROSITE" id="PS50110">
    <property type="entry name" value="RESPONSE_REGULATORY"/>
    <property type="match status" value="1"/>
</dbReference>
<dbReference type="PROSITE" id="PS50043">
    <property type="entry name" value="HTH_LUXR_2"/>
    <property type="match status" value="1"/>
</dbReference>
<evidence type="ECO:0000259" key="6">
    <source>
        <dbReference type="PROSITE" id="PS50110"/>
    </source>
</evidence>
<evidence type="ECO:0000256" key="2">
    <source>
        <dbReference type="ARBA" id="ARBA00023125"/>
    </source>
</evidence>
<gene>
    <name evidence="7" type="primary">gacA</name>
    <name evidence="7" type="ORF">FLACOL7796_03254</name>
</gene>
<name>A0ABM8KLI4_9FLAO</name>
<protein>
    <submittedName>
        <fullName evidence="7">Response regulator GacA</fullName>
    </submittedName>
</protein>
<reference evidence="7 8" key="1">
    <citation type="submission" date="2020-02" db="EMBL/GenBank/DDBJ databases">
        <authorList>
            <person name="Criscuolo A."/>
        </authorList>
    </citation>
    <scope>NUCLEOTIDE SEQUENCE [LARGE SCALE GENOMIC DNA]</scope>
    <source>
        <strain evidence="7">CECT7796</strain>
    </source>
</reference>
<dbReference type="SUPFAM" id="SSF46894">
    <property type="entry name" value="C-terminal effector domain of the bipartite response regulators"/>
    <property type="match status" value="1"/>
</dbReference>
<keyword evidence="2" id="KW-0238">DNA-binding</keyword>
<dbReference type="InterPro" id="IPR016032">
    <property type="entry name" value="Sig_transdc_resp-reg_C-effctor"/>
</dbReference>
<accession>A0ABM8KLI4</accession>
<evidence type="ECO:0000313" key="7">
    <source>
        <dbReference type="EMBL" id="CAA9200444.1"/>
    </source>
</evidence>
<comment type="caution">
    <text evidence="7">The sequence shown here is derived from an EMBL/GenBank/DDBJ whole genome shotgun (WGS) entry which is preliminary data.</text>
</comment>
<dbReference type="InterPro" id="IPR039420">
    <property type="entry name" value="WalR-like"/>
</dbReference>
<dbReference type="Gene3D" id="3.40.50.2300">
    <property type="match status" value="1"/>
</dbReference>
<comment type="caution">
    <text evidence="4">Lacks conserved residue(s) required for the propagation of feature annotation.</text>
</comment>
<evidence type="ECO:0000256" key="4">
    <source>
        <dbReference type="PROSITE-ProRule" id="PRU00169"/>
    </source>
</evidence>
<evidence type="ECO:0000256" key="3">
    <source>
        <dbReference type="ARBA" id="ARBA00023163"/>
    </source>
</evidence>
<feature type="domain" description="Response regulatory" evidence="6">
    <location>
        <begin position="1"/>
        <end position="55"/>
    </location>
</feature>
<dbReference type="PANTHER" id="PTHR43214">
    <property type="entry name" value="TWO-COMPONENT RESPONSE REGULATOR"/>
    <property type="match status" value="1"/>
</dbReference>
<evidence type="ECO:0000256" key="1">
    <source>
        <dbReference type="ARBA" id="ARBA00023015"/>
    </source>
</evidence>
<keyword evidence="8" id="KW-1185">Reference proteome</keyword>
<evidence type="ECO:0000259" key="5">
    <source>
        <dbReference type="PROSITE" id="PS50043"/>
    </source>
</evidence>
<dbReference type="PROSITE" id="PS00622">
    <property type="entry name" value="HTH_LUXR_1"/>
    <property type="match status" value="1"/>
</dbReference>
<proteinExistence type="predicted"/>
<feature type="domain" description="HTH luxR-type" evidence="5">
    <location>
        <begin position="78"/>
        <end position="143"/>
    </location>
</feature>
<evidence type="ECO:0000313" key="8">
    <source>
        <dbReference type="Proteomes" id="UP000474567"/>
    </source>
</evidence>
<dbReference type="InterPro" id="IPR001789">
    <property type="entry name" value="Sig_transdc_resp-reg_receiver"/>
</dbReference>
<dbReference type="Proteomes" id="UP000474567">
    <property type="component" value="Unassembled WGS sequence"/>
</dbReference>
<keyword evidence="1" id="KW-0805">Transcription regulation</keyword>
<dbReference type="EMBL" id="CADCST010000101">
    <property type="protein sequence ID" value="CAA9200444.1"/>
    <property type="molecule type" value="Genomic_DNA"/>
</dbReference>
<keyword evidence="3" id="KW-0804">Transcription</keyword>
<dbReference type="SUPFAM" id="SSF52172">
    <property type="entry name" value="CheY-like"/>
    <property type="match status" value="1"/>
</dbReference>
<organism evidence="7 8">
    <name type="scientific">Flavobacterium collinsii</name>
    <dbReference type="NCBI Taxonomy" id="1114861"/>
    <lineage>
        <taxon>Bacteria</taxon>
        <taxon>Pseudomonadati</taxon>
        <taxon>Bacteroidota</taxon>
        <taxon>Flavobacteriia</taxon>
        <taxon>Flavobacteriales</taxon>
        <taxon>Flavobacteriaceae</taxon>
        <taxon>Flavobacterium</taxon>
    </lineage>
</organism>
<sequence length="144" mass="16324">MISKIRAIQKNVKILIFSAYDEENYGLRYINSGADGYLNKLCSEEEFITAITSILTTGKYVSDGLRDKIINNVIYKKSTNPLDALSNREMEVAKLLVKGDGNHEISHKLNIQSSTISTFKKRIFEKLEITNVLGLAQIFNLYQD</sequence>